<name>A0A371H7V7_MUCPR</name>
<comment type="caution">
    <text evidence="1">The sequence shown here is derived from an EMBL/GenBank/DDBJ whole genome shotgun (WGS) entry which is preliminary data.</text>
</comment>
<reference evidence="1" key="1">
    <citation type="submission" date="2018-05" db="EMBL/GenBank/DDBJ databases">
        <title>Draft genome of Mucuna pruriens seed.</title>
        <authorList>
            <person name="Nnadi N.E."/>
            <person name="Vos R."/>
            <person name="Hasami M.H."/>
            <person name="Devisetty U.K."/>
            <person name="Aguiy J.C."/>
        </authorList>
    </citation>
    <scope>NUCLEOTIDE SEQUENCE [LARGE SCALE GENOMIC DNA]</scope>
    <source>
        <strain evidence="1">JCA_2017</strain>
    </source>
</reference>
<sequence>MGRIKFANLRRSYMYPWGVDRVKVIISFFIKYYHDSEHIFLSICVNHIIIARNVETKRLLILDKFLLNKTTILEIGEESPTVEKSQY</sequence>
<feature type="non-terminal residue" evidence="1">
    <location>
        <position position="1"/>
    </location>
</feature>
<accession>A0A371H7V7</accession>
<dbReference type="AlphaFoldDB" id="A0A371H7V7"/>
<dbReference type="Proteomes" id="UP000257109">
    <property type="component" value="Unassembled WGS sequence"/>
</dbReference>
<evidence type="ECO:0000313" key="1">
    <source>
        <dbReference type="EMBL" id="RDX98874.1"/>
    </source>
</evidence>
<evidence type="ECO:0000313" key="2">
    <source>
        <dbReference type="Proteomes" id="UP000257109"/>
    </source>
</evidence>
<dbReference type="EMBL" id="QJKJ01003351">
    <property type="protein sequence ID" value="RDX98874.1"/>
    <property type="molecule type" value="Genomic_DNA"/>
</dbReference>
<keyword evidence="2" id="KW-1185">Reference proteome</keyword>
<protein>
    <submittedName>
        <fullName evidence="1">Uncharacterized protein</fullName>
    </submittedName>
</protein>
<proteinExistence type="predicted"/>
<gene>
    <name evidence="1" type="ORF">CR513_18159</name>
</gene>
<organism evidence="1 2">
    <name type="scientific">Mucuna pruriens</name>
    <name type="common">Velvet bean</name>
    <name type="synonym">Dolichos pruriens</name>
    <dbReference type="NCBI Taxonomy" id="157652"/>
    <lineage>
        <taxon>Eukaryota</taxon>
        <taxon>Viridiplantae</taxon>
        <taxon>Streptophyta</taxon>
        <taxon>Embryophyta</taxon>
        <taxon>Tracheophyta</taxon>
        <taxon>Spermatophyta</taxon>
        <taxon>Magnoliopsida</taxon>
        <taxon>eudicotyledons</taxon>
        <taxon>Gunneridae</taxon>
        <taxon>Pentapetalae</taxon>
        <taxon>rosids</taxon>
        <taxon>fabids</taxon>
        <taxon>Fabales</taxon>
        <taxon>Fabaceae</taxon>
        <taxon>Papilionoideae</taxon>
        <taxon>50 kb inversion clade</taxon>
        <taxon>NPAAA clade</taxon>
        <taxon>indigoferoid/millettioid clade</taxon>
        <taxon>Phaseoleae</taxon>
        <taxon>Mucuna</taxon>
    </lineage>
</organism>